<comment type="caution">
    <text evidence="2">The sequence shown here is derived from an EMBL/GenBank/DDBJ whole genome shotgun (WGS) entry which is preliminary data.</text>
</comment>
<protein>
    <submittedName>
        <fullName evidence="2">Post-segregation antitoxin CcdA</fullName>
    </submittedName>
</protein>
<evidence type="ECO:0000256" key="1">
    <source>
        <dbReference type="ARBA" id="ARBA00022649"/>
    </source>
</evidence>
<reference evidence="2 3" key="1">
    <citation type="submission" date="2020-01" db="EMBL/GenBank/DDBJ databases">
        <title>Microvirga sp. nov., an arsenate reduction bacterium isolated from Tibet hotspring sediments.</title>
        <authorList>
            <person name="Yuan C.-G."/>
        </authorList>
    </citation>
    <scope>NUCLEOTIDE SEQUENCE [LARGE SCALE GENOMIC DNA]</scope>
    <source>
        <strain evidence="2 3">SYSU G3D203</strain>
    </source>
</reference>
<evidence type="ECO:0000313" key="2">
    <source>
        <dbReference type="EMBL" id="NBJ27162.1"/>
    </source>
</evidence>
<dbReference type="EMBL" id="JAAAXJ010000029">
    <property type="protein sequence ID" value="NBJ27162.1"/>
    <property type="molecule type" value="Genomic_DNA"/>
</dbReference>
<organism evidence="2 3">
    <name type="scientific">Microvirga arsenatis</name>
    <dbReference type="NCBI Taxonomy" id="2692265"/>
    <lineage>
        <taxon>Bacteria</taxon>
        <taxon>Pseudomonadati</taxon>
        <taxon>Pseudomonadota</taxon>
        <taxon>Alphaproteobacteria</taxon>
        <taxon>Hyphomicrobiales</taxon>
        <taxon>Methylobacteriaceae</taxon>
        <taxon>Microvirga</taxon>
    </lineage>
</organism>
<dbReference type="Proteomes" id="UP000818323">
    <property type="component" value="Unassembled WGS sequence"/>
</dbReference>
<proteinExistence type="predicted"/>
<dbReference type="RefSeq" id="WP_161726546.1">
    <property type="nucleotide sequence ID" value="NZ_JAAAXI010000038.1"/>
</dbReference>
<keyword evidence="3" id="KW-1185">Reference proteome</keyword>
<dbReference type="Pfam" id="PF07362">
    <property type="entry name" value="CcdA"/>
    <property type="match status" value="1"/>
</dbReference>
<name>A0ABW9Z383_9HYPH</name>
<evidence type="ECO:0000313" key="3">
    <source>
        <dbReference type="Proteomes" id="UP000818323"/>
    </source>
</evidence>
<keyword evidence="1" id="KW-1277">Toxin-antitoxin system</keyword>
<accession>A0ABW9Z383</accession>
<sequence length="81" mass="9146">MSERKTNSPIRRSKRVTLSVELVREARALGVNISQACEAGLARAVAEARGSRWLEENREAIEAHNALIERDGLPLDEFRQF</sequence>
<dbReference type="InterPro" id="IPR009956">
    <property type="entry name" value="Post-segregation_anti-tox_CcdA"/>
</dbReference>
<gene>
    <name evidence="2" type="ORF">GR303_22830</name>
</gene>